<dbReference type="PANTHER" id="PTHR32444:SF232">
    <property type="entry name" value="S-LOCUS GLYCOPROTEIN"/>
    <property type="match status" value="1"/>
</dbReference>
<dbReference type="AlphaFoldDB" id="A0A699IEZ9"/>
<organism evidence="1">
    <name type="scientific">Tanacetum cinerariifolium</name>
    <name type="common">Dalmatian daisy</name>
    <name type="synonym">Chrysanthemum cinerariifolium</name>
    <dbReference type="NCBI Taxonomy" id="118510"/>
    <lineage>
        <taxon>Eukaryota</taxon>
        <taxon>Viridiplantae</taxon>
        <taxon>Streptophyta</taxon>
        <taxon>Embryophyta</taxon>
        <taxon>Tracheophyta</taxon>
        <taxon>Spermatophyta</taxon>
        <taxon>Magnoliopsida</taxon>
        <taxon>eudicotyledons</taxon>
        <taxon>Gunneridae</taxon>
        <taxon>Pentapetalae</taxon>
        <taxon>asterids</taxon>
        <taxon>campanulids</taxon>
        <taxon>Asterales</taxon>
        <taxon>Asteraceae</taxon>
        <taxon>Asteroideae</taxon>
        <taxon>Anthemideae</taxon>
        <taxon>Anthemidinae</taxon>
        <taxon>Tanacetum</taxon>
    </lineage>
</organism>
<accession>A0A699IEZ9</accession>
<dbReference type="PANTHER" id="PTHR32444">
    <property type="entry name" value="BULB-TYPE LECTIN DOMAIN-CONTAINING PROTEIN"/>
    <property type="match status" value="1"/>
</dbReference>
<keyword evidence="1" id="KW-0430">Lectin</keyword>
<keyword evidence="1" id="KW-0675">Receptor</keyword>
<gene>
    <name evidence="1" type="ORF">Tci_520118</name>
</gene>
<reference evidence="1" key="1">
    <citation type="journal article" date="2019" name="Sci. Rep.">
        <title>Draft genome of Tanacetum cinerariifolium, the natural source of mosquito coil.</title>
        <authorList>
            <person name="Yamashiro T."/>
            <person name="Shiraishi A."/>
            <person name="Satake H."/>
            <person name="Nakayama K."/>
        </authorList>
    </citation>
    <scope>NUCLEOTIDE SEQUENCE</scope>
</reference>
<proteinExistence type="predicted"/>
<dbReference type="GO" id="GO:0016301">
    <property type="term" value="F:kinase activity"/>
    <property type="evidence" value="ECO:0007669"/>
    <property type="project" value="UniProtKB-KW"/>
</dbReference>
<keyword evidence="1" id="KW-0418">Kinase</keyword>
<name>A0A699IEZ9_TANCI</name>
<comment type="caution">
    <text evidence="1">The sequence shown here is derived from an EMBL/GenBank/DDBJ whole genome shotgun (WGS) entry which is preliminary data.</text>
</comment>
<protein>
    <submittedName>
        <fullName evidence="1">G-type lectin S-receptor-like serine/threonine-protein kinase At4g27290</fullName>
    </submittedName>
</protein>
<evidence type="ECO:0000313" key="1">
    <source>
        <dbReference type="EMBL" id="GEZ48145.1"/>
    </source>
</evidence>
<dbReference type="EMBL" id="BKCJ010284143">
    <property type="protein sequence ID" value="GEZ48145.1"/>
    <property type="molecule type" value="Genomic_DNA"/>
</dbReference>
<dbReference type="GO" id="GO:0030246">
    <property type="term" value="F:carbohydrate binding"/>
    <property type="evidence" value="ECO:0007669"/>
    <property type="project" value="UniProtKB-KW"/>
</dbReference>
<sequence>MLHWIERTQEWILYAYPGVDSCSSFEIYGAYGSCNIIKHPPYSMEGFESKFPQEWESFDCSNGCQRKKRLDCESEYGFREVSGVKLPETRRSRHTTVNSHKKMSASGGMVVGVGLW</sequence>
<keyword evidence="1" id="KW-0808">Transferase</keyword>